<name>A0A6H2HE29_9BURK</name>
<sequence length="145" mass="14630">MVLNMKMQKTQRGFTLIELVATTVILGVLAAVAIPKFTDLKGDASQAAVKGVADTLTTAANANYAKRSVTGTTTDSFATVDTVITCATVAPLLLASGLPTGYTASPAVGAAAGAVLVVGNNLCTLTLTETNNTPKTAQFGVIGIL</sequence>
<keyword evidence="3" id="KW-0812">Transmembrane</keyword>
<reference evidence="6 7" key="1">
    <citation type="submission" date="2020-04" db="EMBL/GenBank/DDBJ databases">
        <title>Complete genome of a Psychrophilic, Marine, Gas Vacuolate Bacterium Polaromonas vacuolata KCTC 22033T.</title>
        <authorList>
            <person name="Hwang K."/>
            <person name="Kim K.M."/>
        </authorList>
    </citation>
    <scope>NUCLEOTIDE SEQUENCE [LARGE SCALE GENOMIC DNA]</scope>
    <source>
        <strain evidence="6 7">KCTC 22033</strain>
    </source>
</reference>
<evidence type="ECO:0000256" key="2">
    <source>
        <dbReference type="ARBA" id="ARBA00022481"/>
    </source>
</evidence>
<accession>A0A6H2HE29</accession>
<comment type="subcellular location">
    <subcellularLocation>
        <location evidence="1">Membrane</location>
        <topology evidence="1">Single-pass membrane protein</topology>
    </subcellularLocation>
</comment>
<dbReference type="GO" id="GO:0016020">
    <property type="term" value="C:membrane"/>
    <property type="evidence" value="ECO:0007669"/>
    <property type="project" value="UniProtKB-SubCell"/>
</dbReference>
<evidence type="ECO:0000256" key="3">
    <source>
        <dbReference type="ARBA" id="ARBA00022692"/>
    </source>
</evidence>
<dbReference type="NCBIfam" id="TIGR02532">
    <property type="entry name" value="IV_pilin_GFxxxE"/>
    <property type="match status" value="1"/>
</dbReference>
<dbReference type="EMBL" id="CP051461">
    <property type="protein sequence ID" value="QJC58053.1"/>
    <property type="molecule type" value="Genomic_DNA"/>
</dbReference>
<protein>
    <submittedName>
        <fullName evidence="6">Fimbrial protein</fullName>
    </submittedName>
</protein>
<keyword evidence="7" id="KW-1185">Reference proteome</keyword>
<dbReference type="PROSITE" id="PS00409">
    <property type="entry name" value="PROKAR_NTER_METHYL"/>
    <property type="match status" value="1"/>
</dbReference>
<dbReference type="KEGG" id="pvac:HC248_03390"/>
<evidence type="ECO:0000256" key="4">
    <source>
        <dbReference type="ARBA" id="ARBA00022989"/>
    </source>
</evidence>
<organism evidence="6 7">
    <name type="scientific">Polaromonas vacuolata</name>
    <dbReference type="NCBI Taxonomy" id="37448"/>
    <lineage>
        <taxon>Bacteria</taxon>
        <taxon>Pseudomonadati</taxon>
        <taxon>Pseudomonadota</taxon>
        <taxon>Betaproteobacteria</taxon>
        <taxon>Burkholderiales</taxon>
        <taxon>Comamonadaceae</taxon>
        <taxon>Polaromonas</taxon>
    </lineage>
</organism>
<gene>
    <name evidence="6" type="primary">fimA</name>
    <name evidence="6" type="ORF">HC248_03390</name>
</gene>
<keyword evidence="4" id="KW-1133">Transmembrane helix</keyword>
<evidence type="ECO:0000313" key="7">
    <source>
        <dbReference type="Proteomes" id="UP000502041"/>
    </source>
</evidence>
<proteinExistence type="predicted"/>
<dbReference type="Gene3D" id="3.30.700.10">
    <property type="entry name" value="Glycoprotein, Type 4 Pilin"/>
    <property type="match status" value="1"/>
</dbReference>
<evidence type="ECO:0000313" key="6">
    <source>
        <dbReference type="EMBL" id="QJC58053.1"/>
    </source>
</evidence>
<dbReference type="Proteomes" id="UP000502041">
    <property type="component" value="Chromosome"/>
</dbReference>
<dbReference type="AlphaFoldDB" id="A0A6H2HE29"/>
<dbReference type="InterPro" id="IPR045584">
    <property type="entry name" value="Pilin-like"/>
</dbReference>
<dbReference type="SUPFAM" id="SSF54523">
    <property type="entry name" value="Pili subunits"/>
    <property type="match status" value="1"/>
</dbReference>
<keyword evidence="5" id="KW-0472">Membrane</keyword>
<dbReference type="InterPro" id="IPR012902">
    <property type="entry name" value="N_methyl_site"/>
</dbReference>
<dbReference type="Pfam" id="PF07963">
    <property type="entry name" value="N_methyl"/>
    <property type="match status" value="1"/>
</dbReference>
<evidence type="ECO:0000256" key="5">
    <source>
        <dbReference type="ARBA" id="ARBA00023136"/>
    </source>
</evidence>
<evidence type="ECO:0000256" key="1">
    <source>
        <dbReference type="ARBA" id="ARBA00004167"/>
    </source>
</evidence>
<dbReference type="PANTHER" id="PTHR30093">
    <property type="entry name" value="GENERAL SECRETION PATHWAY PROTEIN G"/>
    <property type="match status" value="1"/>
</dbReference>
<keyword evidence="2" id="KW-0488">Methylation</keyword>
<dbReference type="PANTHER" id="PTHR30093:SF44">
    <property type="entry name" value="TYPE II SECRETION SYSTEM CORE PROTEIN G"/>
    <property type="match status" value="1"/>
</dbReference>